<dbReference type="AlphaFoldDB" id="A0A6A2WWN2"/>
<keyword evidence="5 7" id="KW-1133">Transmembrane helix</keyword>
<feature type="transmembrane region" description="Helical" evidence="7">
    <location>
        <begin position="223"/>
        <end position="245"/>
    </location>
</feature>
<dbReference type="Proteomes" id="UP000436088">
    <property type="component" value="Unassembled WGS sequence"/>
</dbReference>
<evidence type="ECO:0000256" key="1">
    <source>
        <dbReference type="ARBA" id="ARBA00004370"/>
    </source>
</evidence>
<feature type="transmembrane region" description="Helical" evidence="7">
    <location>
        <begin position="128"/>
        <end position="149"/>
    </location>
</feature>
<comment type="subcellular location">
    <subcellularLocation>
        <location evidence="1">Membrane</location>
    </subcellularLocation>
</comment>
<name>A0A6A2WWN2_HIBSY</name>
<keyword evidence="9" id="KW-0378">Hydrolase</keyword>
<keyword evidence="6 7" id="KW-0472">Membrane</keyword>
<dbReference type="GO" id="GO:0016020">
    <property type="term" value="C:membrane"/>
    <property type="evidence" value="ECO:0007669"/>
    <property type="project" value="UniProtKB-SubCell"/>
</dbReference>
<evidence type="ECO:0000313" key="9">
    <source>
        <dbReference type="EMBL" id="KAE8666202.1"/>
    </source>
</evidence>
<evidence type="ECO:0000256" key="7">
    <source>
        <dbReference type="SAM" id="Phobius"/>
    </source>
</evidence>
<feature type="domain" description="Amino acid transporter transmembrane" evidence="8">
    <location>
        <begin position="214"/>
        <end position="417"/>
    </location>
</feature>
<keyword evidence="10" id="KW-1185">Reference proteome</keyword>
<feature type="transmembrane region" description="Helical" evidence="7">
    <location>
        <begin position="294"/>
        <end position="322"/>
    </location>
</feature>
<reference evidence="9" key="1">
    <citation type="submission" date="2019-09" db="EMBL/GenBank/DDBJ databases">
        <title>Draft genome information of white flower Hibiscus syriacus.</title>
        <authorList>
            <person name="Kim Y.-M."/>
        </authorList>
    </citation>
    <scope>NUCLEOTIDE SEQUENCE [LARGE SCALE GENOMIC DNA]</scope>
    <source>
        <strain evidence="9">YM2019G1</strain>
    </source>
</reference>
<keyword evidence="4" id="KW-0029">Amino-acid transport</keyword>
<keyword evidence="3 7" id="KW-0812">Transmembrane</keyword>
<feature type="transmembrane region" description="Helical" evidence="7">
    <location>
        <begin position="342"/>
        <end position="362"/>
    </location>
</feature>
<comment type="caution">
    <text evidence="9">The sequence shown here is derived from an EMBL/GenBank/DDBJ whole genome shotgun (WGS) entry which is preliminary data.</text>
</comment>
<keyword evidence="9" id="KW-0645">Protease</keyword>
<accession>A0A6A2WWN2</accession>
<sequence length="448" mass="48818">MWIDDDVGVERDDAVQTDDEEMARGNIQGDDSNIEPVLTPSSNYLELNNSWPQSYRESMDMFKGITPASISLNGTSPFSDYQSNDDETSLGKSLLSERTLNEQVPISILPDPLQRVSFHESIPSMKRLLVGFLYVGINVLSGIGLLMLLKEGGSWMSLTLLLIFGVVACYTGVLLKRCLESFPGLQTYPDIGQAAFGRSLYYRSACVENSHCSPTVWPRDLSLLSYLSVGGVGESILVVLCLLWVGTVNQTGFHRAGTALNLPNLPISVGIYSFCYAGHSVFPNIYSSMKEPSLFPLVLIISFIFCWFICTGAAISGFLIFGNSIESQFTLNMPIKFAASKVAVWTVVIITISKYALTLTPIASSLEELVPLTWSRSYGVSILIRTALVISTLVVAMAVPFFAFLTALAGSLLTMLIMGECIFIAIVGFLIACDGTYSALIRLAAGQR</sequence>
<dbReference type="InterPro" id="IPR013057">
    <property type="entry name" value="AA_transpt_TM"/>
</dbReference>
<proteinExistence type="predicted"/>
<feature type="transmembrane region" description="Helical" evidence="7">
    <location>
        <begin position="411"/>
        <end position="433"/>
    </location>
</feature>
<evidence type="ECO:0000256" key="2">
    <source>
        <dbReference type="ARBA" id="ARBA00022448"/>
    </source>
</evidence>
<evidence type="ECO:0000259" key="8">
    <source>
        <dbReference type="Pfam" id="PF01490"/>
    </source>
</evidence>
<dbReference type="GO" id="GO:0008233">
    <property type="term" value="F:peptidase activity"/>
    <property type="evidence" value="ECO:0007669"/>
    <property type="project" value="UniProtKB-KW"/>
</dbReference>
<organism evidence="9 10">
    <name type="scientific">Hibiscus syriacus</name>
    <name type="common">Rose of Sharon</name>
    <dbReference type="NCBI Taxonomy" id="106335"/>
    <lineage>
        <taxon>Eukaryota</taxon>
        <taxon>Viridiplantae</taxon>
        <taxon>Streptophyta</taxon>
        <taxon>Embryophyta</taxon>
        <taxon>Tracheophyta</taxon>
        <taxon>Spermatophyta</taxon>
        <taxon>Magnoliopsida</taxon>
        <taxon>eudicotyledons</taxon>
        <taxon>Gunneridae</taxon>
        <taxon>Pentapetalae</taxon>
        <taxon>rosids</taxon>
        <taxon>malvids</taxon>
        <taxon>Malvales</taxon>
        <taxon>Malvaceae</taxon>
        <taxon>Malvoideae</taxon>
        <taxon>Hibiscus</taxon>
    </lineage>
</organism>
<evidence type="ECO:0000256" key="3">
    <source>
        <dbReference type="ARBA" id="ARBA00022692"/>
    </source>
</evidence>
<dbReference type="PANTHER" id="PTHR48017">
    <property type="entry name" value="OS05G0424000 PROTEIN-RELATED"/>
    <property type="match status" value="1"/>
</dbReference>
<protein>
    <submittedName>
        <fullName evidence="9">Eukaryotic aspartyl protease family protein</fullName>
    </submittedName>
</protein>
<feature type="transmembrane region" description="Helical" evidence="7">
    <location>
        <begin position="265"/>
        <end position="282"/>
    </location>
</feature>
<dbReference type="EMBL" id="VEPZ02001598">
    <property type="protein sequence ID" value="KAE8666202.1"/>
    <property type="molecule type" value="Genomic_DNA"/>
</dbReference>
<feature type="domain" description="Amino acid transporter transmembrane" evidence="8">
    <location>
        <begin position="142"/>
        <end position="202"/>
    </location>
</feature>
<dbReference type="Pfam" id="PF01490">
    <property type="entry name" value="Aa_trans"/>
    <property type="match status" value="2"/>
</dbReference>
<feature type="transmembrane region" description="Helical" evidence="7">
    <location>
        <begin position="155"/>
        <end position="175"/>
    </location>
</feature>
<gene>
    <name evidence="9" type="ORF">F3Y22_tig00112503pilonHSYRG00013</name>
</gene>
<feature type="transmembrane region" description="Helical" evidence="7">
    <location>
        <begin position="382"/>
        <end position="405"/>
    </location>
</feature>
<dbReference type="GO" id="GO:0006508">
    <property type="term" value="P:proteolysis"/>
    <property type="evidence" value="ECO:0007669"/>
    <property type="project" value="UniProtKB-KW"/>
</dbReference>
<keyword evidence="2" id="KW-0813">Transport</keyword>
<dbReference type="GO" id="GO:0006865">
    <property type="term" value="P:amino acid transport"/>
    <property type="evidence" value="ECO:0007669"/>
    <property type="project" value="UniProtKB-KW"/>
</dbReference>
<evidence type="ECO:0000256" key="4">
    <source>
        <dbReference type="ARBA" id="ARBA00022970"/>
    </source>
</evidence>
<evidence type="ECO:0000256" key="5">
    <source>
        <dbReference type="ARBA" id="ARBA00022989"/>
    </source>
</evidence>
<evidence type="ECO:0000256" key="6">
    <source>
        <dbReference type="ARBA" id="ARBA00023136"/>
    </source>
</evidence>
<evidence type="ECO:0000313" key="10">
    <source>
        <dbReference type="Proteomes" id="UP000436088"/>
    </source>
</evidence>